<accession>A2FQQ8</accession>
<dbReference type="VEuPathDB" id="TrichDB:TVAG_373670"/>
<feature type="transmembrane region" description="Helical" evidence="1">
    <location>
        <begin position="40"/>
        <end position="62"/>
    </location>
</feature>
<feature type="transmembrane region" description="Helical" evidence="1">
    <location>
        <begin position="239"/>
        <end position="259"/>
    </location>
</feature>
<dbReference type="KEGG" id="tva:4750480"/>
<evidence type="ECO:0000256" key="1">
    <source>
        <dbReference type="SAM" id="Phobius"/>
    </source>
</evidence>
<evidence type="ECO:0000313" key="2">
    <source>
        <dbReference type="EMBL" id="EAX92767.1"/>
    </source>
</evidence>
<reference evidence="2" key="2">
    <citation type="journal article" date="2007" name="Science">
        <title>Draft genome sequence of the sexually transmitted pathogen Trichomonas vaginalis.</title>
        <authorList>
            <person name="Carlton J.M."/>
            <person name="Hirt R.P."/>
            <person name="Silva J.C."/>
            <person name="Delcher A.L."/>
            <person name="Schatz M."/>
            <person name="Zhao Q."/>
            <person name="Wortman J.R."/>
            <person name="Bidwell S.L."/>
            <person name="Alsmark U.C.M."/>
            <person name="Besteiro S."/>
            <person name="Sicheritz-Ponten T."/>
            <person name="Noel C.J."/>
            <person name="Dacks J.B."/>
            <person name="Foster P.G."/>
            <person name="Simillion C."/>
            <person name="Van de Peer Y."/>
            <person name="Miranda-Saavedra D."/>
            <person name="Barton G.J."/>
            <person name="Westrop G.D."/>
            <person name="Mueller S."/>
            <person name="Dessi D."/>
            <person name="Fiori P.L."/>
            <person name="Ren Q."/>
            <person name="Paulsen I."/>
            <person name="Zhang H."/>
            <person name="Bastida-Corcuera F.D."/>
            <person name="Simoes-Barbosa A."/>
            <person name="Brown M.T."/>
            <person name="Hayes R.D."/>
            <person name="Mukherjee M."/>
            <person name="Okumura C.Y."/>
            <person name="Schneider R."/>
            <person name="Smith A.J."/>
            <person name="Vanacova S."/>
            <person name="Villalvazo M."/>
            <person name="Haas B.J."/>
            <person name="Pertea M."/>
            <person name="Feldblyum T.V."/>
            <person name="Utterback T.R."/>
            <person name="Shu C.L."/>
            <person name="Osoegawa K."/>
            <person name="de Jong P.J."/>
            <person name="Hrdy I."/>
            <person name="Horvathova L."/>
            <person name="Zubacova Z."/>
            <person name="Dolezal P."/>
            <person name="Malik S.B."/>
            <person name="Logsdon J.M. Jr."/>
            <person name="Henze K."/>
            <person name="Gupta A."/>
            <person name="Wang C.C."/>
            <person name="Dunne R.L."/>
            <person name="Upcroft J.A."/>
            <person name="Upcroft P."/>
            <person name="White O."/>
            <person name="Salzberg S.L."/>
            <person name="Tang P."/>
            <person name="Chiu C.-H."/>
            <person name="Lee Y.-S."/>
            <person name="Embley T.M."/>
            <person name="Coombs G.H."/>
            <person name="Mottram J.C."/>
            <person name="Tachezy J."/>
            <person name="Fraser-Liggett C.M."/>
            <person name="Johnson P.J."/>
        </authorList>
    </citation>
    <scope>NUCLEOTIDE SEQUENCE [LARGE SCALE GENOMIC DNA]</scope>
    <source>
        <strain evidence="2">G3</strain>
    </source>
</reference>
<protein>
    <submittedName>
        <fullName evidence="2">Uncharacterized protein</fullName>
    </submittedName>
</protein>
<keyword evidence="3" id="KW-1185">Reference proteome</keyword>
<dbReference type="AlphaFoldDB" id="A2FQQ8"/>
<keyword evidence="1" id="KW-1133">Transmembrane helix</keyword>
<sequence>MATNENIFTPGTLTYRTIGIISMFYNYIPLQKVHDYEEFILMGIVIFLLIFVLYLIVTAFHYKKTSKVSKANTIILSIFIAICPFLFMPVVSQFVGEIISNMVSKVHPITRLSLIAIEVSIFTIGIYFWLMIATYSTSLAFRPISFPTLEGSAQNRLYVCTTVISFLCAFPAHIDKYGAAVIIIISIFVYCYLITTLFNCGTYINLHQQTLVLGGSMLSIIICAVNLYPLVMEYQWNEIFFVVFFGSALVCFLVSNFIIKARARKDLRLLDEIESLNNLDNIKSKGKFKKLLISGFNMCHPACLNFSIFKLAIQK</sequence>
<feature type="transmembrane region" description="Helical" evidence="1">
    <location>
        <begin position="180"/>
        <end position="198"/>
    </location>
</feature>
<keyword evidence="1" id="KW-0812">Transmembrane</keyword>
<feature type="transmembrane region" description="Helical" evidence="1">
    <location>
        <begin position="74"/>
        <end position="95"/>
    </location>
</feature>
<reference evidence="2" key="1">
    <citation type="submission" date="2006-10" db="EMBL/GenBank/DDBJ databases">
        <authorList>
            <person name="Amadeo P."/>
            <person name="Zhao Q."/>
            <person name="Wortman J."/>
            <person name="Fraser-Liggett C."/>
            <person name="Carlton J."/>
        </authorList>
    </citation>
    <scope>NUCLEOTIDE SEQUENCE</scope>
    <source>
        <strain evidence="2">G3</strain>
    </source>
</reference>
<feature type="transmembrane region" description="Helical" evidence="1">
    <location>
        <begin position="115"/>
        <end position="136"/>
    </location>
</feature>
<evidence type="ECO:0000313" key="3">
    <source>
        <dbReference type="Proteomes" id="UP000001542"/>
    </source>
</evidence>
<dbReference type="EMBL" id="DS113948">
    <property type="protein sequence ID" value="EAX92767.1"/>
    <property type="molecule type" value="Genomic_DNA"/>
</dbReference>
<feature type="transmembrane region" description="Helical" evidence="1">
    <location>
        <begin position="157"/>
        <end position="174"/>
    </location>
</feature>
<name>A2FQQ8_TRIV3</name>
<feature type="transmembrane region" description="Helical" evidence="1">
    <location>
        <begin position="7"/>
        <end position="28"/>
    </location>
</feature>
<dbReference type="Proteomes" id="UP000001542">
    <property type="component" value="Unassembled WGS sequence"/>
</dbReference>
<dbReference type="InParanoid" id="A2FQQ8"/>
<dbReference type="RefSeq" id="XP_001305697.1">
    <property type="nucleotide sequence ID" value="XM_001305696.1"/>
</dbReference>
<dbReference type="VEuPathDB" id="TrichDB:TVAGG3_0833350"/>
<proteinExistence type="predicted"/>
<dbReference type="OrthoDB" id="10624913at2759"/>
<gene>
    <name evidence="2" type="ORF">TVAG_373670</name>
</gene>
<keyword evidence="1" id="KW-0472">Membrane</keyword>
<organism evidence="2 3">
    <name type="scientific">Trichomonas vaginalis (strain ATCC PRA-98 / G3)</name>
    <dbReference type="NCBI Taxonomy" id="412133"/>
    <lineage>
        <taxon>Eukaryota</taxon>
        <taxon>Metamonada</taxon>
        <taxon>Parabasalia</taxon>
        <taxon>Trichomonadida</taxon>
        <taxon>Trichomonadidae</taxon>
        <taxon>Trichomonas</taxon>
    </lineage>
</organism>
<feature type="transmembrane region" description="Helical" evidence="1">
    <location>
        <begin position="210"/>
        <end position="227"/>
    </location>
</feature>